<gene>
    <name evidence="7" type="ORF">ACFQDI_15000</name>
</gene>
<evidence type="ECO:0000256" key="3">
    <source>
        <dbReference type="ARBA" id="ARBA00022692"/>
    </source>
</evidence>
<dbReference type="PANTHER" id="PTHR30238">
    <property type="entry name" value="MEMBRANE BOUND PREDICTED REDOX MODULATOR"/>
    <property type="match status" value="1"/>
</dbReference>
<evidence type="ECO:0008006" key="9">
    <source>
        <dbReference type="Google" id="ProtNLM"/>
    </source>
</evidence>
<dbReference type="InterPro" id="IPR022493">
    <property type="entry name" value="CHP03716_TM_YkoY"/>
</dbReference>
<dbReference type="RefSeq" id="WP_377168149.1">
    <property type="nucleotide sequence ID" value="NZ_JBHSMQ010000005.1"/>
</dbReference>
<evidence type="ECO:0000256" key="4">
    <source>
        <dbReference type="ARBA" id="ARBA00022989"/>
    </source>
</evidence>
<reference evidence="8" key="1">
    <citation type="journal article" date="2019" name="Int. J. Syst. Evol. Microbiol.">
        <title>The Global Catalogue of Microorganisms (GCM) 10K type strain sequencing project: providing services to taxonomists for standard genome sequencing and annotation.</title>
        <authorList>
            <consortium name="The Broad Institute Genomics Platform"/>
            <consortium name="The Broad Institute Genome Sequencing Center for Infectious Disease"/>
            <person name="Wu L."/>
            <person name="Ma J."/>
        </authorList>
    </citation>
    <scope>NUCLEOTIDE SEQUENCE [LARGE SCALE GENOMIC DNA]</scope>
    <source>
        <strain evidence="8">CGMCC 4.1469</strain>
    </source>
</reference>
<feature type="transmembrane region" description="Helical" evidence="6">
    <location>
        <begin position="265"/>
        <end position="286"/>
    </location>
</feature>
<keyword evidence="5 6" id="KW-0472">Membrane</keyword>
<evidence type="ECO:0000256" key="1">
    <source>
        <dbReference type="ARBA" id="ARBA00004141"/>
    </source>
</evidence>
<feature type="transmembrane region" description="Helical" evidence="6">
    <location>
        <begin position="82"/>
        <end position="101"/>
    </location>
</feature>
<organism evidence="7 8">
    <name type="scientific">Prosthecobacter fluviatilis</name>
    <dbReference type="NCBI Taxonomy" id="445931"/>
    <lineage>
        <taxon>Bacteria</taxon>
        <taxon>Pseudomonadati</taxon>
        <taxon>Verrucomicrobiota</taxon>
        <taxon>Verrucomicrobiia</taxon>
        <taxon>Verrucomicrobiales</taxon>
        <taxon>Verrucomicrobiaceae</taxon>
        <taxon>Prosthecobacter</taxon>
    </lineage>
</organism>
<feature type="transmembrane region" description="Helical" evidence="6">
    <location>
        <begin position="20"/>
        <end position="43"/>
    </location>
</feature>
<evidence type="ECO:0000313" key="8">
    <source>
        <dbReference type="Proteomes" id="UP001596052"/>
    </source>
</evidence>
<keyword evidence="8" id="KW-1185">Reference proteome</keyword>
<keyword evidence="4 6" id="KW-1133">Transmembrane helix</keyword>
<evidence type="ECO:0000256" key="6">
    <source>
        <dbReference type="SAM" id="Phobius"/>
    </source>
</evidence>
<dbReference type="PANTHER" id="PTHR30238:SF4">
    <property type="entry name" value="SLL1022 PROTEIN"/>
    <property type="match status" value="1"/>
</dbReference>
<dbReference type="Pfam" id="PF03741">
    <property type="entry name" value="TerC"/>
    <property type="match status" value="1"/>
</dbReference>
<dbReference type="NCBIfam" id="TIGR03716">
    <property type="entry name" value="R_switched_YkoY"/>
    <property type="match status" value="1"/>
</dbReference>
<sequence>MIFEFLAAADLWTTVKDGIPVVLALVVIEGLLSVDNALAIAAMASHLDEKQRKTAMNIGYAGAYGFRIVALFTASLIMDNHWLMLAGSLYLVWLMCSHFAGQEGDEAEGAAKSAQHSFAKTIAMIAFLDLSLSFDNVVAAVAFARDSKTLVYIGVTLGIITLRLVAGYCIKLLERQPWLEHTAFLLVGFVGLLLGLELFWDQSIKQVFELGGLKLISEAGGHYHIAKAVKFAGIIGIILTHLAYEKNAAFKAVLRPIARLLLIPARIVSGLVSAVFWPLSAVAGAIRK</sequence>
<accession>A0ABW0KS41</accession>
<dbReference type="InterPro" id="IPR005496">
    <property type="entry name" value="Integral_membrane_TerC"/>
</dbReference>
<name>A0ABW0KS41_9BACT</name>
<protein>
    <recommendedName>
        <fullName evidence="9">Integral membrane protein, YkoY family</fullName>
    </recommendedName>
</protein>
<feature type="transmembrane region" description="Helical" evidence="6">
    <location>
        <begin position="182"/>
        <end position="200"/>
    </location>
</feature>
<proteinExistence type="inferred from homology"/>
<feature type="transmembrane region" description="Helical" evidence="6">
    <location>
        <begin position="220"/>
        <end position="244"/>
    </location>
</feature>
<evidence type="ECO:0000256" key="2">
    <source>
        <dbReference type="ARBA" id="ARBA00007511"/>
    </source>
</evidence>
<evidence type="ECO:0000256" key="5">
    <source>
        <dbReference type="ARBA" id="ARBA00023136"/>
    </source>
</evidence>
<comment type="similarity">
    <text evidence="2">Belongs to the TerC family.</text>
</comment>
<dbReference type="Proteomes" id="UP001596052">
    <property type="component" value="Unassembled WGS sequence"/>
</dbReference>
<comment type="subcellular location">
    <subcellularLocation>
        <location evidence="1">Membrane</location>
        <topology evidence="1">Multi-pass membrane protein</topology>
    </subcellularLocation>
</comment>
<feature type="transmembrane region" description="Helical" evidence="6">
    <location>
        <begin position="122"/>
        <end position="144"/>
    </location>
</feature>
<comment type="caution">
    <text evidence="7">The sequence shown here is derived from an EMBL/GenBank/DDBJ whole genome shotgun (WGS) entry which is preliminary data.</text>
</comment>
<dbReference type="EMBL" id="JBHSMQ010000005">
    <property type="protein sequence ID" value="MFC5456169.1"/>
    <property type="molecule type" value="Genomic_DNA"/>
</dbReference>
<feature type="transmembrane region" description="Helical" evidence="6">
    <location>
        <begin position="55"/>
        <end position="76"/>
    </location>
</feature>
<evidence type="ECO:0000313" key="7">
    <source>
        <dbReference type="EMBL" id="MFC5456169.1"/>
    </source>
</evidence>
<feature type="transmembrane region" description="Helical" evidence="6">
    <location>
        <begin position="150"/>
        <end position="170"/>
    </location>
</feature>
<keyword evidence="3 6" id="KW-0812">Transmembrane</keyword>